<proteinExistence type="inferred from homology"/>
<evidence type="ECO:0000256" key="2">
    <source>
        <dbReference type="ARBA" id="ARBA00022857"/>
    </source>
</evidence>
<dbReference type="InterPro" id="IPR013752">
    <property type="entry name" value="KPA_reductase"/>
</dbReference>
<accession>A0A5N7IMM3</accession>
<dbReference type="SUPFAM" id="SSF48179">
    <property type="entry name" value="6-phosphogluconate dehydrogenase C-terminal domain-like"/>
    <property type="match status" value="1"/>
</dbReference>
<sequence length="304" mass="33053">MKIAIIGAGAMGSIYGGYLSKHNEVYLVDNNKEVVDTINKDGLKLEKNGSDVLYRPKAVTSTDGIGKVDLLILFVKSLYSRVALQENEGIIDSNTYVMTLQNGAGHEDILSEVVPVERIIIGTTEDNGSILKIGHVRHGGTGRTNIGMLAEDKNDMLNTLKKCFDDCGFDTIVQDNIQKLIWDKLFTNVSLSAVTGVLQVKMGFIAANASAWNLTRQLVKEAIAVSNAMGLIFDEEIVLAKVKKASEDSPNGCTSIYTDLNNGRLTEVDTISGSVVSAAKRYGVEVPSHKFIVNMVHAMEQRNN</sequence>
<organism evidence="7 8">
    <name type="scientific">Clostridium estertheticum</name>
    <dbReference type="NCBI Taxonomy" id="238834"/>
    <lineage>
        <taxon>Bacteria</taxon>
        <taxon>Bacillati</taxon>
        <taxon>Bacillota</taxon>
        <taxon>Clostridia</taxon>
        <taxon>Eubacteriales</taxon>
        <taxon>Clostridiaceae</taxon>
        <taxon>Clostridium</taxon>
    </lineage>
</organism>
<evidence type="ECO:0000313" key="8">
    <source>
        <dbReference type="Proteomes" id="UP000342249"/>
    </source>
</evidence>
<dbReference type="GO" id="GO:0015940">
    <property type="term" value="P:pantothenate biosynthetic process"/>
    <property type="evidence" value="ECO:0007669"/>
    <property type="project" value="UniProtKB-UniPathway"/>
</dbReference>
<gene>
    <name evidence="7" type="ORF">E4V82_08585</name>
</gene>
<evidence type="ECO:0000259" key="5">
    <source>
        <dbReference type="Pfam" id="PF02558"/>
    </source>
</evidence>
<dbReference type="GO" id="GO:0005737">
    <property type="term" value="C:cytoplasm"/>
    <property type="evidence" value="ECO:0007669"/>
    <property type="project" value="TreeGrafter"/>
</dbReference>
<dbReference type="Pfam" id="PF02558">
    <property type="entry name" value="ApbA"/>
    <property type="match status" value="1"/>
</dbReference>
<dbReference type="NCBIfam" id="TIGR00745">
    <property type="entry name" value="apbA_panE"/>
    <property type="match status" value="1"/>
</dbReference>
<keyword evidence="2 4" id="KW-0521">NADP</keyword>
<protein>
    <recommendedName>
        <fullName evidence="4">2-dehydropantoate 2-reductase</fullName>
        <ecNumber evidence="4">1.1.1.169</ecNumber>
    </recommendedName>
    <alternativeName>
        <fullName evidence="4">Ketopantoate reductase</fullName>
    </alternativeName>
</protein>
<comment type="function">
    <text evidence="4">Catalyzes the NADPH-dependent reduction of ketopantoate into pantoic acid.</text>
</comment>
<evidence type="ECO:0000313" key="7">
    <source>
        <dbReference type="EMBL" id="MPQ62169.1"/>
    </source>
</evidence>
<dbReference type="EC" id="1.1.1.169" evidence="4"/>
<comment type="pathway">
    <text evidence="4">Cofactor biosynthesis; (R)-pantothenate biosynthesis; (R)-pantoate from 3-methyl-2-oxobutanoate: step 2/2.</text>
</comment>
<evidence type="ECO:0000256" key="3">
    <source>
        <dbReference type="ARBA" id="ARBA00023002"/>
    </source>
</evidence>
<evidence type="ECO:0000259" key="6">
    <source>
        <dbReference type="Pfam" id="PF08546"/>
    </source>
</evidence>
<comment type="caution">
    <text evidence="7">The sequence shown here is derived from an EMBL/GenBank/DDBJ whole genome shotgun (WGS) entry which is preliminary data.</text>
</comment>
<dbReference type="RefSeq" id="WP_152752009.1">
    <property type="nucleotide sequence ID" value="NZ_SPSE01000021.1"/>
</dbReference>
<dbReference type="Proteomes" id="UP000342249">
    <property type="component" value="Unassembled WGS sequence"/>
</dbReference>
<reference evidence="7 8" key="1">
    <citation type="journal article" date="2019" name="Lett. Appl. Microbiol.">
        <title>A case of 'blown pack' spoilage of vacuum-packaged pork likely associated with Clostridium estertheticum in Canada.</title>
        <authorList>
            <person name="Zhang P."/>
            <person name="Ward P."/>
            <person name="McMullen L.M."/>
            <person name="Yang X."/>
        </authorList>
    </citation>
    <scope>NUCLEOTIDE SEQUENCE [LARGE SCALE GENOMIC DNA]</scope>
    <source>
        <strain evidence="7 8">MA19</strain>
    </source>
</reference>
<dbReference type="AlphaFoldDB" id="A0A5N7IMM3"/>
<dbReference type="PANTHER" id="PTHR21708:SF26">
    <property type="entry name" value="2-DEHYDROPANTOATE 2-REDUCTASE"/>
    <property type="match status" value="1"/>
</dbReference>
<keyword evidence="4" id="KW-0566">Pantothenate biosynthesis</keyword>
<evidence type="ECO:0000256" key="1">
    <source>
        <dbReference type="ARBA" id="ARBA00007870"/>
    </source>
</evidence>
<dbReference type="EMBL" id="SPSF01000019">
    <property type="protein sequence ID" value="MPQ62169.1"/>
    <property type="molecule type" value="Genomic_DNA"/>
</dbReference>
<dbReference type="InterPro" id="IPR051402">
    <property type="entry name" value="KPR-Related"/>
</dbReference>
<comment type="similarity">
    <text evidence="1 4">Belongs to the ketopantoate reductase family.</text>
</comment>
<comment type="catalytic activity">
    <reaction evidence="4">
        <text>(R)-pantoate + NADP(+) = 2-dehydropantoate + NADPH + H(+)</text>
        <dbReference type="Rhea" id="RHEA:16233"/>
        <dbReference type="ChEBI" id="CHEBI:11561"/>
        <dbReference type="ChEBI" id="CHEBI:15378"/>
        <dbReference type="ChEBI" id="CHEBI:15980"/>
        <dbReference type="ChEBI" id="CHEBI:57783"/>
        <dbReference type="ChEBI" id="CHEBI:58349"/>
        <dbReference type="EC" id="1.1.1.169"/>
    </reaction>
</comment>
<dbReference type="InterPro" id="IPR036291">
    <property type="entry name" value="NAD(P)-bd_dom_sf"/>
</dbReference>
<feature type="domain" description="Ketopantoate reductase N-terminal" evidence="5">
    <location>
        <begin position="3"/>
        <end position="150"/>
    </location>
</feature>
<dbReference type="InterPro" id="IPR003710">
    <property type="entry name" value="ApbA"/>
</dbReference>
<dbReference type="InterPro" id="IPR013332">
    <property type="entry name" value="KPR_N"/>
</dbReference>
<dbReference type="Pfam" id="PF08546">
    <property type="entry name" value="ApbA_C"/>
    <property type="match status" value="1"/>
</dbReference>
<dbReference type="UniPathway" id="UPA00028">
    <property type="reaction ID" value="UER00004"/>
</dbReference>
<dbReference type="InterPro" id="IPR013328">
    <property type="entry name" value="6PGD_dom2"/>
</dbReference>
<dbReference type="GO" id="GO:0008677">
    <property type="term" value="F:2-dehydropantoate 2-reductase activity"/>
    <property type="evidence" value="ECO:0007669"/>
    <property type="project" value="UniProtKB-EC"/>
</dbReference>
<dbReference type="InterPro" id="IPR008927">
    <property type="entry name" value="6-PGluconate_DH-like_C_sf"/>
</dbReference>
<dbReference type="Gene3D" id="1.10.1040.10">
    <property type="entry name" value="N-(1-d-carboxylethyl)-l-norvaline Dehydrogenase, domain 2"/>
    <property type="match status" value="1"/>
</dbReference>
<feature type="domain" description="Ketopantoate reductase C-terminal" evidence="6">
    <location>
        <begin position="176"/>
        <end position="300"/>
    </location>
</feature>
<keyword evidence="3 4" id="KW-0560">Oxidoreductase</keyword>
<name>A0A5N7IMM3_9CLOT</name>
<dbReference type="SUPFAM" id="SSF51735">
    <property type="entry name" value="NAD(P)-binding Rossmann-fold domains"/>
    <property type="match status" value="1"/>
</dbReference>
<dbReference type="PANTHER" id="PTHR21708">
    <property type="entry name" value="PROBABLE 2-DEHYDROPANTOATE 2-REDUCTASE"/>
    <property type="match status" value="1"/>
</dbReference>
<evidence type="ECO:0000256" key="4">
    <source>
        <dbReference type="RuleBase" id="RU362068"/>
    </source>
</evidence>
<dbReference type="Gene3D" id="3.40.50.720">
    <property type="entry name" value="NAD(P)-binding Rossmann-like Domain"/>
    <property type="match status" value="1"/>
</dbReference>